<proteinExistence type="predicted"/>
<dbReference type="Proteomes" id="UP001156484">
    <property type="component" value="Chromosome"/>
</dbReference>
<name>A0ACD4DIA2_9NOCA</name>
<protein>
    <submittedName>
        <fullName evidence="1">ATP-binding protein</fullName>
    </submittedName>
</protein>
<dbReference type="EMBL" id="CP107551">
    <property type="protein sequence ID" value="UYP19761.1"/>
    <property type="molecule type" value="Genomic_DNA"/>
</dbReference>
<reference evidence="1" key="1">
    <citation type="submission" date="2022-10" db="EMBL/GenBank/DDBJ databases">
        <title>Rhodococcus ferula Z13 complete genome.</title>
        <authorList>
            <person name="Long X."/>
            <person name="Zang M."/>
        </authorList>
    </citation>
    <scope>NUCLEOTIDE SEQUENCE</scope>
    <source>
        <strain evidence="1">Z13</strain>
    </source>
</reference>
<evidence type="ECO:0000313" key="1">
    <source>
        <dbReference type="EMBL" id="UYP19761.1"/>
    </source>
</evidence>
<keyword evidence="1" id="KW-0067">ATP-binding</keyword>
<organism evidence="1 2">
    <name type="scientific">Rhodococcus sacchari</name>
    <dbReference type="NCBI Taxonomy" id="2962047"/>
    <lineage>
        <taxon>Bacteria</taxon>
        <taxon>Bacillati</taxon>
        <taxon>Actinomycetota</taxon>
        <taxon>Actinomycetes</taxon>
        <taxon>Mycobacteriales</taxon>
        <taxon>Nocardiaceae</taxon>
        <taxon>Rhodococcus</taxon>
    </lineage>
</organism>
<gene>
    <name evidence="1" type="ORF">OED52_04170</name>
</gene>
<keyword evidence="2" id="KW-1185">Reference proteome</keyword>
<evidence type="ECO:0000313" key="2">
    <source>
        <dbReference type="Proteomes" id="UP001156484"/>
    </source>
</evidence>
<accession>A0ACD4DIA2</accession>
<sequence>MTPRPLPGSDPPATSDIRAADRIRRMFGRFVAAGYAAYLFFISPIALAEAHLTASWWMPTAMTAVFGTGLALGAVTFLPDVRWVSRLAAANAIAFLVAALLWWPAWTGESSPTTSWQSMIPGIAGLAAVAAWRPRPVLGYLAVSVLVVQTTNLVLVRDTTGYHFVPELAFSLMFCGVFAVAAIVALRTGNLLDSTIATAQESVVAAAAARAKTVERERFDALVHDQVMSTLLAAGRDGADEMLAAQAWRALATFDALRRGDEPEERFDVEQVLARLRSAASDVDEDTDFTVETGDAAGGYPPEPVRVIAEALSEAVRNSVRHAGPGARRALHVDLGPDSIRVVVRDDGRGFDPRAVDPHRMGIRASIRGRLNRLPGGWADIASTPDVGTTVTLTWTDTGTTADDLRGVLPAARLVP</sequence>
<keyword evidence="1" id="KW-0547">Nucleotide-binding</keyword>